<gene>
    <name evidence="2" type="ORF">ABS361_14135</name>
</gene>
<feature type="domain" description="TY-Chap N-terminal" evidence="1">
    <location>
        <begin position="49"/>
        <end position="146"/>
    </location>
</feature>
<sequence length="177" mass="19808">MRMVAVVLTLWPVVAEAADPRRTFVARNVCAVRTTLELLHAVPEPENSRDRFMVVAARDMFQAYVQCMFIDVDTRLYCELSSGAYATKPGEPRIVLHTPAQVERIARLGFEADDPQQNYGKIFVLAEIGFDAIARNLLEALHEGFDPPPDAVVELEAPKLPIREQTTDRVAECVPTQ</sequence>
<evidence type="ECO:0000313" key="2">
    <source>
        <dbReference type="EMBL" id="XBY43232.1"/>
    </source>
</evidence>
<dbReference type="KEGG" id="mflg:ABS361_14135"/>
<reference evidence="2" key="1">
    <citation type="submission" date="2024-06" db="EMBL/GenBank/DDBJ databases">
        <title>Methylostella associata gen. nov., sp. nov., a novel Ancalomicrobiaceae-affiliated facultatively methylotrophic bacteria that feed on methanotrophs of the genus Methylococcus.</title>
        <authorList>
            <person name="Saltykova V."/>
            <person name="Danilova O.V."/>
            <person name="Oshkin I.Y."/>
            <person name="Belova S.E."/>
            <person name="Pimenov N.V."/>
            <person name="Dedysh S.N."/>
        </authorList>
    </citation>
    <scope>NUCLEOTIDE SEQUENCE</scope>
    <source>
        <strain evidence="2">S20</strain>
    </source>
</reference>
<protein>
    <recommendedName>
        <fullName evidence="1">TY-Chap N-terminal domain-containing protein</fullName>
    </recommendedName>
</protein>
<proteinExistence type="predicted"/>
<organism evidence="2">
    <name type="scientific">Methyloraptor flagellatus</name>
    <dbReference type="NCBI Taxonomy" id="3162530"/>
    <lineage>
        <taxon>Bacteria</taxon>
        <taxon>Pseudomonadati</taxon>
        <taxon>Pseudomonadota</taxon>
        <taxon>Alphaproteobacteria</taxon>
        <taxon>Hyphomicrobiales</taxon>
        <taxon>Ancalomicrobiaceae</taxon>
        <taxon>Methyloraptor</taxon>
    </lineage>
</organism>
<dbReference type="Pfam" id="PF22552">
    <property type="entry name" value="TY-Chap3"/>
    <property type="match status" value="1"/>
</dbReference>
<accession>A0AAU7X6A1</accession>
<dbReference type="EMBL" id="CP158568">
    <property type="protein sequence ID" value="XBY43232.1"/>
    <property type="molecule type" value="Genomic_DNA"/>
</dbReference>
<dbReference type="AlphaFoldDB" id="A0AAU7X6A1"/>
<name>A0AAU7X6A1_9HYPH</name>
<dbReference type="RefSeq" id="WP_407048331.1">
    <property type="nucleotide sequence ID" value="NZ_CP158568.1"/>
</dbReference>
<evidence type="ECO:0000259" key="1">
    <source>
        <dbReference type="Pfam" id="PF22552"/>
    </source>
</evidence>
<dbReference type="InterPro" id="IPR054344">
    <property type="entry name" value="TY-Chap_N"/>
</dbReference>